<dbReference type="Gene3D" id="4.10.1040.10">
    <property type="entry name" value="DM DNA-binding domain"/>
    <property type="match status" value="1"/>
</dbReference>
<evidence type="ECO:0000313" key="9">
    <source>
        <dbReference type="Proteomes" id="UP000663879"/>
    </source>
</evidence>
<protein>
    <recommendedName>
        <fullName evidence="7">DM domain-containing protein</fullName>
    </recommendedName>
</protein>
<sequence length="451" mass="50425">MESSKNMVLNKTQLQIGISNTPDSSNSMVSPSFPALPQALFLRASEKYQRTPKCARCRNHGVVSTLKGHKRYCKWKDCVCAKCTLIAERQRVMAAQVALRRQQSQEENEAKELSLLYGTSCETILAIKRSMQCSDNKIDHEDNEDFEDEDNTSFNDSKRDEKRSVKNTKITESKTAKISQNDTSENYFSSSPSSSGSSNLDSELSVPKKQRITPDLSKSSNLLQIQPILNGPKKSYGNFLENEEKKPLSETISPIVSPNEQSDYSNPDNFQHKYNHFLSTQFQTHNQSFLNNAHHQYLNQSTLYLPNLQNHHQKMIHNNSFVPNHDPAALAAAAFHLNSNLAAAVAAVTSSQQNSYNRITSHLLPIGNQFSSFPYLSQFANKYSSYAKVENDNEINPSYFDSPNNMSTSSVNSVSSSSVSNESLSIKTNFQKSSLSPVSCKTSSPRNISDI</sequence>
<keyword evidence="3 5" id="KW-0238">DNA-binding</keyword>
<keyword evidence="4 5" id="KW-0539">Nucleus</keyword>
<feature type="region of interest" description="Disordered" evidence="6">
    <location>
        <begin position="139"/>
        <end position="218"/>
    </location>
</feature>
<feature type="DNA-binding region" description="DM" evidence="5">
    <location>
        <begin position="54"/>
        <end position="101"/>
    </location>
</feature>
<keyword evidence="2 5" id="KW-0862">Zinc</keyword>
<dbReference type="PANTHER" id="PTHR12322:SF116">
    <property type="entry name" value="DOUBLESEX-MAB RELATED 99B"/>
    <property type="match status" value="1"/>
</dbReference>
<dbReference type="InterPro" id="IPR026607">
    <property type="entry name" value="DMRT"/>
</dbReference>
<dbReference type="GO" id="GO:0046872">
    <property type="term" value="F:metal ion binding"/>
    <property type="evidence" value="ECO:0007669"/>
    <property type="project" value="UniProtKB-KW"/>
</dbReference>
<evidence type="ECO:0000256" key="6">
    <source>
        <dbReference type="SAM" id="MobiDB-lite"/>
    </source>
</evidence>
<dbReference type="SUPFAM" id="SSF82927">
    <property type="entry name" value="Cysteine-rich DNA binding domain, (DM domain)"/>
    <property type="match status" value="1"/>
</dbReference>
<proteinExistence type="predicted"/>
<dbReference type="AlphaFoldDB" id="A0A813UI47"/>
<comment type="caution">
    <text evidence="8">The sequence shown here is derived from an EMBL/GenBank/DDBJ whole genome shotgun (WGS) entry which is preliminary data.</text>
</comment>
<comment type="subcellular location">
    <subcellularLocation>
        <location evidence="5">Nucleus</location>
    </subcellularLocation>
</comment>
<evidence type="ECO:0000256" key="1">
    <source>
        <dbReference type="ARBA" id="ARBA00022723"/>
    </source>
</evidence>
<keyword evidence="1 5" id="KW-0479">Metal-binding</keyword>
<evidence type="ECO:0000256" key="5">
    <source>
        <dbReference type="PROSITE-ProRule" id="PRU00070"/>
    </source>
</evidence>
<evidence type="ECO:0000256" key="2">
    <source>
        <dbReference type="ARBA" id="ARBA00022833"/>
    </source>
</evidence>
<gene>
    <name evidence="8" type="ORF">OXX778_LOCUS7571</name>
</gene>
<reference evidence="8" key="1">
    <citation type="submission" date="2021-02" db="EMBL/GenBank/DDBJ databases">
        <authorList>
            <person name="Nowell W R."/>
        </authorList>
    </citation>
    <scope>NUCLEOTIDE SEQUENCE</scope>
    <source>
        <strain evidence="8">Ploen Becks lab</strain>
    </source>
</reference>
<name>A0A813UI47_9BILA</name>
<evidence type="ECO:0000256" key="3">
    <source>
        <dbReference type="ARBA" id="ARBA00023125"/>
    </source>
</evidence>
<dbReference type="GO" id="GO:0000981">
    <property type="term" value="F:DNA-binding transcription factor activity, RNA polymerase II-specific"/>
    <property type="evidence" value="ECO:0007669"/>
    <property type="project" value="TreeGrafter"/>
</dbReference>
<dbReference type="PROSITE" id="PS40000">
    <property type="entry name" value="DM_1"/>
    <property type="match status" value="1"/>
</dbReference>
<dbReference type="InterPro" id="IPR001275">
    <property type="entry name" value="DM_DNA-bd"/>
</dbReference>
<evidence type="ECO:0000256" key="4">
    <source>
        <dbReference type="ARBA" id="ARBA00023242"/>
    </source>
</evidence>
<keyword evidence="9" id="KW-1185">Reference proteome</keyword>
<dbReference type="GO" id="GO:0000978">
    <property type="term" value="F:RNA polymerase II cis-regulatory region sequence-specific DNA binding"/>
    <property type="evidence" value="ECO:0007669"/>
    <property type="project" value="TreeGrafter"/>
</dbReference>
<dbReference type="GO" id="GO:0005634">
    <property type="term" value="C:nucleus"/>
    <property type="evidence" value="ECO:0007669"/>
    <property type="project" value="UniProtKB-SubCell"/>
</dbReference>
<dbReference type="FunFam" id="4.10.1040.10:FF:000001">
    <property type="entry name" value="doublesex- and mab-3-related transcription factor 1"/>
    <property type="match status" value="1"/>
</dbReference>
<dbReference type="SMART" id="SM00301">
    <property type="entry name" value="DM"/>
    <property type="match status" value="1"/>
</dbReference>
<feature type="region of interest" description="Disordered" evidence="6">
    <location>
        <begin position="245"/>
        <end position="265"/>
    </location>
</feature>
<feature type="domain" description="DM" evidence="7">
    <location>
        <begin position="54"/>
        <end position="101"/>
    </location>
</feature>
<dbReference type="EMBL" id="CAJNOC010000974">
    <property type="protein sequence ID" value="CAF0823052.1"/>
    <property type="molecule type" value="Genomic_DNA"/>
</dbReference>
<feature type="compositionally biased region" description="Low complexity" evidence="6">
    <location>
        <begin position="184"/>
        <end position="205"/>
    </location>
</feature>
<evidence type="ECO:0000313" key="8">
    <source>
        <dbReference type="EMBL" id="CAF0823052.1"/>
    </source>
</evidence>
<accession>A0A813UI47</accession>
<feature type="compositionally biased region" description="Basic and acidic residues" evidence="6">
    <location>
        <begin position="156"/>
        <end position="175"/>
    </location>
</feature>
<dbReference type="Pfam" id="PF00751">
    <property type="entry name" value="DM"/>
    <property type="match status" value="1"/>
</dbReference>
<organism evidence="8 9">
    <name type="scientific">Brachionus calyciflorus</name>
    <dbReference type="NCBI Taxonomy" id="104777"/>
    <lineage>
        <taxon>Eukaryota</taxon>
        <taxon>Metazoa</taxon>
        <taxon>Spiralia</taxon>
        <taxon>Gnathifera</taxon>
        <taxon>Rotifera</taxon>
        <taxon>Eurotatoria</taxon>
        <taxon>Monogononta</taxon>
        <taxon>Pseudotrocha</taxon>
        <taxon>Ploima</taxon>
        <taxon>Brachionidae</taxon>
        <taxon>Brachionus</taxon>
    </lineage>
</organism>
<dbReference type="OrthoDB" id="6162476at2759"/>
<dbReference type="GO" id="GO:0007548">
    <property type="term" value="P:sex differentiation"/>
    <property type="evidence" value="ECO:0007669"/>
    <property type="project" value="TreeGrafter"/>
</dbReference>
<dbReference type="PROSITE" id="PS50809">
    <property type="entry name" value="DM_2"/>
    <property type="match status" value="1"/>
</dbReference>
<feature type="compositionally biased region" description="Acidic residues" evidence="6">
    <location>
        <begin position="141"/>
        <end position="151"/>
    </location>
</feature>
<feature type="compositionally biased region" description="Polar residues" evidence="6">
    <location>
        <begin position="250"/>
        <end position="265"/>
    </location>
</feature>
<evidence type="ECO:0000259" key="7">
    <source>
        <dbReference type="PROSITE" id="PS50809"/>
    </source>
</evidence>
<dbReference type="PANTHER" id="PTHR12322">
    <property type="entry name" value="DOUBLESEX AND MAB-3 RELATED TRANSCRIPTION FACTOR DMRT"/>
    <property type="match status" value="1"/>
</dbReference>
<dbReference type="InterPro" id="IPR036407">
    <property type="entry name" value="DM_DNA-bd_sf"/>
</dbReference>
<dbReference type="Proteomes" id="UP000663879">
    <property type="component" value="Unassembled WGS sequence"/>
</dbReference>